<gene>
    <name evidence="2" type="ORF">M0R45_026559</name>
</gene>
<dbReference type="EMBL" id="JBEDUW010000005">
    <property type="protein sequence ID" value="KAK9929461.1"/>
    <property type="molecule type" value="Genomic_DNA"/>
</dbReference>
<sequence length="134" mass="14799">MAIQQRRCASPSSHASSYLGLPKTIGIIPPPLGPIDLDTQQCRHTMVEPRTTAQTQLGFSARRRSINPTMAPSRPPRLTFDSKRAHPCPAPPISSSAFNLEPVLPFHRRRTQVQSRLSHSLDATEPSSLRRLSA</sequence>
<keyword evidence="3" id="KW-1185">Reference proteome</keyword>
<dbReference type="AlphaFoldDB" id="A0AAW1WXY6"/>
<feature type="region of interest" description="Disordered" evidence="1">
    <location>
        <begin position="110"/>
        <end position="134"/>
    </location>
</feature>
<reference evidence="2 3" key="1">
    <citation type="journal article" date="2023" name="G3 (Bethesda)">
        <title>A chromosome-length genome assembly and annotation of blackberry (Rubus argutus, cv. 'Hillquist').</title>
        <authorList>
            <person name="Bruna T."/>
            <person name="Aryal R."/>
            <person name="Dudchenko O."/>
            <person name="Sargent D.J."/>
            <person name="Mead D."/>
            <person name="Buti M."/>
            <person name="Cavallini A."/>
            <person name="Hytonen T."/>
            <person name="Andres J."/>
            <person name="Pham M."/>
            <person name="Weisz D."/>
            <person name="Mascagni F."/>
            <person name="Usai G."/>
            <person name="Natali L."/>
            <person name="Bassil N."/>
            <person name="Fernandez G.E."/>
            <person name="Lomsadze A."/>
            <person name="Armour M."/>
            <person name="Olukolu B."/>
            <person name="Poorten T."/>
            <person name="Britton C."/>
            <person name="Davik J."/>
            <person name="Ashrafi H."/>
            <person name="Aiden E.L."/>
            <person name="Borodovsky M."/>
            <person name="Worthington M."/>
        </authorList>
    </citation>
    <scope>NUCLEOTIDE SEQUENCE [LARGE SCALE GENOMIC DNA]</scope>
    <source>
        <strain evidence="2">PI 553951</strain>
    </source>
</reference>
<organism evidence="2 3">
    <name type="scientific">Rubus argutus</name>
    <name type="common">Southern blackberry</name>
    <dbReference type="NCBI Taxonomy" id="59490"/>
    <lineage>
        <taxon>Eukaryota</taxon>
        <taxon>Viridiplantae</taxon>
        <taxon>Streptophyta</taxon>
        <taxon>Embryophyta</taxon>
        <taxon>Tracheophyta</taxon>
        <taxon>Spermatophyta</taxon>
        <taxon>Magnoliopsida</taxon>
        <taxon>eudicotyledons</taxon>
        <taxon>Gunneridae</taxon>
        <taxon>Pentapetalae</taxon>
        <taxon>rosids</taxon>
        <taxon>fabids</taxon>
        <taxon>Rosales</taxon>
        <taxon>Rosaceae</taxon>
        <taxon>Rosoideae</taxon>
        <taxon>Rosoideae incertae sedis</taxon>
        <taxon>Rubus</taxon>
    </lineage>
</organism>
<evidence type="ECO:0000256" key="1">
    <source>
        <dbReference type="SAM" id="MobiDB-lite"/>
    </source>
</evidence>
<dbReference type="Proteomes" id="UP001457282">
    <property type="component" value="Unassembled WGS sequence"/>
</dbReference>
<name>A0AAW1WXY6_RUBAR</name>
<evidence type="ECO:0000313" key="3">
    <source>
        <dbReference type="Proteomes" id="UP001457282"/>
    </source>
</evidence>
<proteinExistence type="predicted"/>
<feature type="region of interest" description="Disordered" evidence="1">
    <location>
        <begin position="51"/>
        <end position="94"/>
    </location>
</feature>
<evidence type="ECO:0000313" key="2">
    <source>
        <dbReference type="EMBL" id="KAK9929461.1"/>
    </source>
</evidence>
<comment type="caution">
    <text evidence="2">The sequence shown here is derived from an EMBL/GenBank/DDBJ whole genome shotgun (WGS) entry which is preliminary data.</text>
</comment>
<accession>A0AAW1WXY6</accession>
<protein>
    <submittedName>
        <fullName evidence="2">Uncharacterized protein</fullName>
    </submittedName>
</protein>